<dbReference type="FunFam" id="1.25.40.10:FF:000090">
    <property type="entry name" value="Pentatricopeptide repeat-containing protein, chloroplastic"/>
    <property type="match status" value="1"/>
</dbReference>
<dbReference type="GO" id="GO:0003729">
    <property type="term" value="F:mRNA binding"/>
    <property type="evidence" value="ECO:0007669"/>
    <property type="project" value="UniProtKB-ARBA"/>
</dbReference>
<comment type="similarity">
    <text evidence="2">Belongs to the PPR family. PCMP-E subfamily.</text>
</comment>
<dbReference type="GO" id="GO:0009451">
    <property type="term" value="P:RNA modification"/>
    <property type="evidence" value="ECO:0000318"/>
    <property type="project" value="GO_Central"/>
</dbReference>
<dbReference type="Gramene" id="EOY19053">
    <property type="protein sequence ID" value="EOY19053"/>
    <property type="gene ID" value="TCM_043713"/>
</dbReference>
<feature type="repeat" description="PPR" evidence="3">
    <location>
        <begin position="167"/>
        <end position="201"/>
    </location>
</feature>
<evidence type="ECO:0000256" key="3">
    <source>
        <dbReference type="PROSITE-ProRule" id="PRU00708"/>
    </source>
</evidence>
<dbReference type="PANTHER" id="PTHR24015:SF1885">
    <property type="entry name" value="PENTACOTRIPEPTIDE-REPEAT REGION OF PRORP DOMAIN-CONTAINING PROTEIN"/>
    <property type="match status" value="1"/>
</dbReference>
<dbReference type="Proteomes" id="UP000026915">
    <property type="component" value="Chromosome 10"/>
</dbReference>
<feature type="repeat" description="PPR" evidence="3">
    <location>
        <begin position="66"/>
        <end position="100"/>
    </location>
</feature>
<accession>A0A061FQ62</accession>
<feature type="repeat" description="PPR" evidence="3">
    <location>
        <begin position="369"/>
        <end position="403"/>
    </location>
</feature>
<dbReference type="InterPro" id="IPR046848">
    <property type="entry name" value="E_motif"/>
</dbReference>
<name>A0A061FQ62_THECC</name>
<dbReference type="PROSITE" id="PS51375">
    <property type="entry name" value="PPR"/>
    <property type="match status" value="5"/>
</dbReference>
<dbReference type="SUPFAM" id="SSF48452">
    <property type="entry name" value="TPR-like"/>
    <property type="match status" value="1"/>
</dbReference>
<feature type="repeat" description="PPR" evidence="3">
    <location>
        <begin position="470"/>
        <end position="504"/>
    </location>
</feature>
<dbReference type="AlphaFoldDB" id="A0A061FQ62"/>
<dbReference type="FunFam" id="1.25.40.10:FF:000073">
    <property type="entry name" value="Pentatricopeptide repeat-containing protein chloroplastic"/>
    <property type="match status" value="1"/>
</dbReference>
<feature type="repeat" description="PPR" evidence="3">
    <location>
        <begin position="268"/>
        <end position="302"/>
    </location>
</feature>
<dbReference type="PANTHER" id="PTHR24015">
    <property type="entry name" value="OS07G0578800 PROTEIN-RELATED"/>
    <property type="match status" value="1"/>
</dbReference>
<dbReference type="NCBIfam" id="TIGR00756">
    <property type="entry name" value="PPR"/>
    <property type="match status" value="4"/>
</dbReference>
<evidence type="ECO:0000313" key="4">
    <source>
        <dbReference type="EMBL" id="EOY19053.1"/>
    </source>
</evidence>
<sequence length="671" mass="74851">MSSFSRLFRLLGDTRSIRNGIALHAKIITSQISRDIYTNNHLLAMYVKFNRIVDARKVFDGMPERNVISWTALISGYSQMGMAEKALDCLSLMVSDDLEPNYYTFVSAVSACASLGDGSVGKEVHGRIYRSGVDFSTPVCNSLINMYGKCGLLKSAQLVFDAMLEPNLISWTSLLSCYCQQGENMESLKIFVQSRRVGVRVNEFTCASVLSVCAGLEDLKVGMQIHGLVVKCGLEFDKFVETGLISFYTKCGELILAGQVFLEVNQSNVAAWTSLIGGYVQQGRREEAIDLFLKLHSSGIRPSERTFSSVLGACADAEVIEVGKQFHSLIAKMGYVSFIYVGNAVLDFYSKCGLLQEALRTFEDMDGHDMVSWNSLISGHVGSGQYEDAIELLKEMLFQGYKPNLYTYSSILNICSDVPAIEWGKQTHCCIIKPAFDSNVVVGSALIDMYAKCGVLNAARKVFDYLTSKNLVSWNTMLVGYAQHGFAREALEIYCMMQRDDVKPNDVTFVGVLSACAHAGLSEEGLHYYNSMIRDHSIAPKMEHLASIVNLLARKGATRRAYDFIRSFPTDPSKVVWRCLLSGCKSHKDLVLGRFAAEKILSIDPEDTSAYIMLSNIYAEAKMWDETAQLRKIMKEKAMKKDAGYTWIELKNKDICLMTCYVFTVRSELRM</sequence>
<dbReference type="GO" id="GO:0003723">
    <property type="term" value="F:RNA binding"/>
    <property type="evidence" value="ECO:0000318"/>
    <property type="project" value="GO_Central"/>
</dbReference>
<evidence type="ECO:0000256" key="1">
    <source>
        <dbReference type="ARBA" id="ARBA00022737"/>
    </source>
</evidence>
<dbReference type="InParanoid" id="A0A061FQ62"/>
<dbReference type="Gene3D" id="1.25.40.10">
    <property type="entry name" value="Tetratricopeptide repeat domain"/>
    <property type="match status" value="5"/>
</dbReference>
<dbReference type="OMA" id="CKANRDF"/>
<dbReference type="InterPro" id="IPR002885">
    <property type="entry name" value="PPR_rpt"/>
</dbReference>
<protein>
    <submittedName>
        <fullName evidence="4">Pentatricopeptide repeat-containing protein</fullName>
    </submittedName>
</protein>
<dbReference type="Pfam" id="PF20431">
    <property type="entry name" value="E_motif"/>
    <property type="match status" value="1"/>
</dbReference>
<organism evidence="4 5">
    <name type="scientific">Theobroma cacao</name>
    <name type="common">Cacao</name>
    <name type="synonym">Cocoa</name>
    <dbReference type="NCBI Taxonomy" id="3641"/>
    <lineage>
        <taxon>Eukaryota</taxon>
        <taxon>Viridiplantae</taxon>
        <taxon>Streptophyta</taxon>
        <taxon>Embryophyta</taxon>
        <taxon>Tracheophyta</taxon>
        <taxon>Spermatophyta</taxon>
        <taxon>Magnoliopsida</taxon>
        <taxon>eudicotyledons</taxon>
        <taxon>Gunneridae</taxon>
        <taxon>Pentapetalae</taxon>
        <taxon>rosids</taxon>
        <taxon>malvids</taxon>
        <taxon>Malvales</taxon>
        <taxon>Malvaceae</taxon>
        <taxon>Byttnerioideae</taxon>
        <taxon>Theobroma</taxon>
    </lineage>
</organism>
<proteinExistence type="inferred from homology"/>
<dbReference type="Pfam" id="PF01535">
    <property type="entry name" value="PPR"/>
    <property type="match status" value="3"/>
</dbReference>
<keyword evidence="1" id="KW-0677">Repeat</keyword>
<dbReference type="Pfam" id="PF13041">
    <property type="entry name" value="PPR_2"/>
    <property type="match status" value="4"/>
</dbReference>
<evidence type="ECO:0000313" key="5">
    <source>
        <dbReference type="Proteomes" id="UP000026915"/>
    </source>
</evidence>
<gene>
    <name evidence="4" type="ORF">TCM_043713</name>
</gene>
<reference evidence="4 5" key="1">
    <citation type="journal article" date="2013" name="Genome Biol.">
        <title>The genome sequence of the most widely cultivated cacao type and its use to identify candidate genes regulating pod color.</title>
        <authorList>
            <person name="Motamayor J.C."/>
            <person name="Mockaitis K."/>
            <person name="Schmutz J."/>
            <person name="Haiminen N."/>
            <person name="Iii D.L."/>
            <person name="Cornejo O."/>
            <person name="Findley S.D."/>
            <person name="Zheng P."/>
            <person name="Utro F."/>
            <person name="Royaert S."/>
            <person name="Saski C."/>
            <person name="Jenkins J."/>
            <person name="Podicheti R."/>
            <person name="Zhao M."/>
            <person name="Scheffler B.E."/>
            <person name="Stack J.C."/>
            <person name="Feltus F.A."/>
            <person name="Mustiga G.M."/>
            <person name="Amores F."/>
            <person name="Phillips W."/>
            <person name="Marelli J.P."/>
            <person name="May G.D."/>
            <person name="Shapiro H."/>
            <person name="Ma J."/>
            <person name="Bustamante C.D."/>
            <person name="Schnell R.J."/>
            <person name="Main D."/>
            <person name="Gilbert D."/>
            <person name="Parida L."/>
            <person name="Kuhn D.N."/>
        </authorList>
    </citation>
    <scope>NUCLEOTIDE SEQUENCE [LARGE SCALE GENOMIC DNA]</scope>
    <source>
        <strain evidence="5">cv. Matina 1-6</strain>
    </source>
</reference>
<dbReference type="EMBL" id="CM001888">
    <property type="protein sequence ID" value="EOY19053.1"/>
    <property type="molecule type" value="Genomic_DNA"/>
</dbReference>
<dbReference type="InterPro" id="IPR011990">
    <property type="entry name" value="TPR-like_helical_dom_sf"/>
</dbReference>
<dbReference type="FunFam" id="1.25.40.10:FF:000425">
    <property type="entry name" value="Pentatricopeptide repeat-containing protein At3g26540"/>
    <property type="match status" value="1"/>
</dbReference>
<evidence type="ECO:0000256" key="2">
    <source>
        <dbReference type="ARBA" id="ARBA00061659"/>
    </source>
</evidence>
<keyword evidence="5" id="KW-1185">Reference proteome</keyword>
<dbReference type="InterPro" id="IPR046960">
    <property type="entry name" value="PPR_At4g14850-like_plant"/>
</dbReference>
<dbReference type="HOGENOM" id="CLU_002706_15_10_1"/>
<dbReference type="FunFam" id="1.25.40.10:FF:000196">
    <property type="entry name" value="Pentatricopeptide repeat-containing protein At4g14850"/>
    <property type="match status" value="2"/>
</dbReference>
<dbReference type="eggNOG" id="KOG4197">
    <property type="taxonomic scope" value="Eukaryota"/>
</dbReference>